<feature type="compositionally biased region" description="Low complexity" evidence="1">
    <location>
        <begin position="1"/>
        <end position="16"/>
    </location>
</feature>
<feature type="compositionally biased region" description="Basic residues" evidence="1">
    <location>
        <begin position="184"/>
        <end position="199"/>
    </location>
</feature>
<feature type="region of interest" description="Disordered" evidence="1">
    <location>
        <begin position="171"/>
        <end position="227"/>
    </location>
</feature>
<organism evidence="2">
    <name type="scientific">Lichtheimia ramosa</name>
    <dbReference type="NCBI Taxonomy" id="688394"/>
    <lineage>
        <taxon>Eukaryota</taxon>
        <taxon>Fungi</taxon>
        <taxon>Fungi incertae sedis</taxon>
        <taxon>Mucoromycota</taxon>
        <taxon>Mucoromycotina</taxon>
        <taxon>Mucoromycetes</taxon>
        <taxon>Mucorales</taxon>
        <taxon>Lichtheimiaceae</taxon>
        <taxon>Lichtheimia</taxon>
    </lineage>
</organism>
<dbReference type="OrthoDB" id="2282002at2759"/>
<evidence type="ECO:0000256" key="1">
    <source>
        <dbReference type="SAM" id="MobiDB-lite"/>
    </source>
</evidence>
<name>A0A077WEH5_9FUNG</name>
<feature type="compositionally biased region" description="Polar residues" evidence="1">
    <location>
        <begin position="265"/>
        <end position="280"/>
    </location>
</feature>
<evidence type="ECO:0000313" key="2">
    <source>
        <dbReference type="EMBL" id="CDS05554.1"/>
    </source>
</evidence>
<dbReference type="AlphaFoldDB" id="A0A077WEH5"/>
<proteinExistence type="predicted"/>
<sequence>MSHSVASTSPAPVSPVSEHEENEQAWPEQSNPSNAQLTAQDQLIDIMASHRTYQANAQWNMQAFQQQIIQFWDQMIQIHHSQCRLQDIIMDVVLMVSNFIQLLLAHIMNRLGMKHMEGASNEDMKLAAPLILKEAKDLLDMIKDFRMTKINELNHNLDMYYHDSKAFGDIYDQQQGPPPMSEKKKGKLPAKPPRSKKNGKQPIMRPSPNFSMSQSSQMPTTQQELKEHLRQQLEPLPAEERVMAILDLPLKAIDILLSQHDDQNFSDGNSSQQPSTMTQT</sequence>
<feature type="region of interest" description="Disordered" evidence="1">
    <location>
        <begin position="1"/>
        <end position="34"/>
    </location>
</feature>
<gene>
    <name evidence="2" type="ORF">LRAMOSA08082</name>
</gene>
<protein>
    <submittedName>
        <fullName evidence="2">Uncharacterized protein</fullName>
    </submittedName>
</protein>
<reference evidence="2" key="1">
    <citation type="journal article" date="2014" name="Genome Announc.">
        <title>De novo whole-genome sequence and genome annotation of Lichtheimia ramosa.</title>
        <authorList>
            <person name="Linde J."/>
            <person name="Schwartze V."/>
            <person name="Binder U."/>
            <person name="Lass-Florl C."/>
            <person name="Voigt K."/>
            <person name="Horn F."/>
        </authorList>
    </citation>
    <scope>NUCLEOTIDE SEQUENCE</scope>
    <source>
        <strain evidence="2">JMRC FSU:6197</strain>
    </source>
</reference>
<dbReference type="EMBL" id="LK023317">
    <property type="protein sequence ID" value="CDS05554.1"/>
    <property type="molecule type" value="Genomic_DNA"/>
</dbReference>
<feature type="region of interest" description="Disordered" evidence="1">
    <location>
        <begin position="261"/>
        <end position="280"/>
    </location>
</feature>
<accession>A0A077WEH5</accession>
<feature type="compositionally biased region" description="Low complexity" evidence="1">
    <location>
        <begin position="211"/>
        <end position="223"/>
    </location>
</feature>